<gene>
    <name evidence="1" type="ORF">SAMN04488126_10135</name>
</gene>
<evidence type="ECO:0000313" key="1">
    <source>
        <dbReference type="EMBL" id="SDD76761.1"/>
    </source>
</evidence>
<dbReference type="InterPro" id="IPR006728">
    <property type="entry name" value="YezG-like"/>
</dbReference>
<protein>
    <recommendedName>
        <fullName evidence="3">DUF600 family protein</fullName>
    </recommendedName>
</protein>
<organism evidence="1 2">
    <name type="scientific">Bhargavaea beijingensis</name>
    <dbReference type="NCBI Taxonomy" id="426756"/>
    <lineage>
        <taxon>Bacteria</taxon>
        <taxon>Bacillati</taxon>
        <taxon>Bacillota</taxon>
        <taxon>Bacilli</taxon>
        <taxon>Bacillales</taxon>
        <taxon>Caryophanaceae</taxon>
        <taxon>Bhargavaea</taxon>
    </lineage>
</organism>
<dbReference type="NCBIfam" id="TIGR01741">
    <property type="entry name" value="staph_tand_hypo"/>
    <property type="match status" value="1"/>
</dbReference>
<sequence>MTRKAEEVYQALANQLNDLIPEQWEKVLLYVEDWDDSSTAYFFYYPAEGTGPVLSHDIPERFEMDSDDFEMKEYELGETGLSLQRVFRDDGQTPWTSFTFILEQNGQFKVDYGYEDLSEVDPGEQREAWKAKYAIK</sequence>
<dbReference type="Pfam" id="PF04634">
    <property type="entry name" value="YezG-like"/>
    <property type="match status" value="1"/>
</dbReference>
<dbReference type="InterPro" id="IPR036170">
    <property type="entry name" value="YezG-like_sf"/>
</dbReference>
<dbReference type="Proteomes" id="UP000198823">
    <property type="component" value="Unassembled WGS sequence"/>
</dbReference>
<dbReference type="SUPFAM" id="SSF160424">
    <property type="entry name" value="BH3703-like"/>
    <property type="match status" value="1"/>
</dbReference>
<dbReference type="Gene3D" id="3.30.500.20">
    <property type="entry name" value="BH3703-like domains"/>
    <property type="match status" value="1"/>
</dbReference>
<dbReference type="AlphaFoldDB" id="A0A1G6XFC5"/>
<proteinExistence type="predicted"/>
<evidence type="ECO:0008006" key="3">
    <source>
        <dbReference type="Google" id="ProtNLM"/>
    </source>
</evidence>
<dbReference type="RefSeq" id="WP_092092714.1">
    <property type="nucleotide sequence ID" value="NZ_FNAR01000001.1"/>
</dbReference>
<dbReference type="STRING" id="426756.SAMN04488126_10135"/>
<reference evidence="1 2" key="1">
    <citation type="submission" date="2016-10" db="EMBL/GenBank/DDBJ databases">
        <authorList>
            <person name="de Groot N.N."/>
        </authorList>
    </citation>
    <scope>NUCLEOTIDE SEQUENCE [LARGE SCALE GENOMIC DNA]</scope>
    <source>
        <strain evidence="1 2">CGMCC 1.6762</strain>
    </source>
</reference>
<name>A0A1G6XFC5_9BACL</name>
<evidence type="ECO:0000313" key="2">
    <source>
        <dbReference type="Proteomes" id="UP000198823"/>
    </source>
</evidence>
<dbReference type="OrthoDB" id="1633905at2"/>
<dbReference type="EMBL" id="FNAR01000001">
    <property type="protein sequence ID" value="SDD76761.1"/>
    <property type="molecule type" value="Genomic_DNA"/>
</dbReference>
<accession>A0A1G6XFC5</accession>